<dbReference type="GeneID" id="87830309"/>
<dbReference type="AlphaFoldDB" id="A0AAN6TU81"/>
<evidence type="ECO:0000313" key="2">
    <source>
        <dbReference type="Proteomes" id="UP001302602"/>
    </source>
</evidence>
<accession>A0AAN6TU81</accession>
<reference evidence="1" key="1">
    <citation type="journal article" date="2023" name="Mol. Phylogenet. Evol.">
        <title>Genome-scale phylogeny and comparative genomics of the fungal order Sordariales.</title>
        <authorList>
            <person name="Hensen N."/>
            <person name="Bonometti L."/>
            <person name="Westerberg I."/>
            <person name="Brannstrom I.O."/>
            <person name="Guillou S."/>
            <person name="Cros-Aarteil S."/>
            <person name="Calhoun S."/>
            <person name="Haridas S."/>
            <person name="Kuo A."/>
            <person name="Mondo S."/>
            <person name="Pangilinan J."/>
            <person name="Riley R."/>
            <person name="LaButti K."/>
            <person name="Andreopoulos B."/>
            <person name="Lipzen A."/>
            <person name="Chen C."/>
            <person name="Yan M."/>
            <person name="Daum C."/>
            <person name="Ng V."/>
            <person name="Clum A."/>
            <person name="Steindorff A."/>
            <person name="Ohm R.A."/>
            <person name="Martin F."/>
            <person name="Silar P."/>
            <person name="Natvig D.O."/>
            <person name="Lalanne C."/>
            <person name="Gautier V."/>
            <person name="Ament-Velasquez S.L."/>
            <person name="Kruys A."/>
            <person name="Hutchinson M.I."/>
            <person name="Powell A.J."/>
            <person name="Barry K."/>
            <person name="Miller A.N."/>
            <person name="Grigoriev I.V."/>
            <person name="Debuchy R."/>
            <person name="Gladieux P."/>
            <person name="Hiltunen Thoren M."/>
            <person name="Johannesson H."/>
        </authorList>
    </citation>
    <scope>NUCLEOTIDE SEQUENCE</scope>
    <source>
        <strain evidence="1">CBS 731.68</strain>
    </source>
</reference>
<dbReference type="Proteomes" id="UP001302602">
    <property type="component" value="Unassembled WGS sequence"/>
</dbReference>
<gene>
    <name evidence="1" type="ORF">N657DRAFT_648552</name>
</gene>
<dbReference type="RefSeq" id="XP_062644539.1">
    <property type="nucleotide sequence ID" value="XM_062793540.1"/>
</dbReference>
<reference evidence="1" key="2">
    <citation type="submission" date="2023-05" db="EMBL/GenBank/DDBJ databases">
        <authorList>
            <consortium name="Lawrence Berkeley National Laboratory"/>
            <person name="Steindorff A."/>
            <person name="Hensen N."/>
            <person name="Bonometti L."/>
            <person name="Westerberg I."/>
            <person name="Brannstrom I.O."/>
            <person name="Guillou S."/>
            <person name="Cros-Aarteil S."/>
            <person name="Calhoun S."/>
            <person name="Haridas S."/>
            <person name="Kuo A."/>
            <person name="Mondo S."/>
            <person name="Pangilinan J."/>
            <person name="Riley R."/>
            <person name="Labutti K."/>
            <person name="Andreopoulos B."/>
            <person name="Lipzen A."/>
            <person name="Chen C."/>
            <person name="Yanf M."/>
            <person name="Daum C."/>
            <person name="Ng V."/>
            <person name="Clum A."/>
            <person name="Ohm R."/>
            <person name="Martin F."/>
            <person name="Silar P."/>
            <person name="Natvig D."/>
            <person name="Lalanne C."/>
            <person name="Gautier V."/>
            <person name="Ament-Velasquez S.L."/>
            <person name="Kruys A."/>
            <person name="Hutchinson M.I."/>
            <person name="Powell A.J."/>
            <person name="Barry K."/>
            <person name="Miller A.N."/>
            <person name="Grigoriev I.V."/>
            <person name="Debuchy R."/>
            <person name="Gladieux P."/>
            <person name="Thoren M.H."/>
            <person name="Johannesson H."/>
        </authorList>
    </citation>
    <scope>NUCLEOTIDE SEQUENCE</scope>
    <source>
        <strain evidence="1">CBS 731.68</strain>
    </source>
</reference>
<keyword evidence="2" id="KW-1185">Reference proteome</keyword>
<dbReference type="EMBL" id="MU853236">
    <property type="protein sequence ID" value="KAK4120768.1"/>
    <property type="molecule type" value="Genomic_DNA"/>
</dbReference>
<name>A0AAN6TU81_9PEZI</name>
<evidence type="ECO:0000313" key="1">
    <source>
        <dbReference type="EMBL" id="KAK4120768.1"/>
    </source>
</evidence>
<organism evidence="1 2">
    <name type="scientific">Parathielavia appendiculata</name>
    <dbReference type="NCBI Taxonomy" id="2587402"/>
    <lineage>
        <taxon>Eukaryota</taxon>
        <taxon>Fungi</taxon>
        <taxon>Dikarya</taxon>
        <taxon>Ascomycota</taxon>
        <taxon>Pezizomycotina</taxon>
        <taxon>Sordariomycetes</taxon>
        <taxon>Sordariomycetidae</taxon>
        <taxon>Sordariales</taxon>
        <taxon>Chaetomiaceae</taxon>
        <taxon>Parathielavia</taxon>
    </lineage>
</organism>
<proteinExistence type="predicted"/>
<sequence>MLGRFQAIKGNQRGNYPEMSIGQRSSTATTSIAVLLHAVPLLHASRLCAVFASWGLTSGTSTASATVAESKAARCRYNGGAQSGRSSLTHSKARGACRRARAAETRALACAASSMPCSPVGLVEREGFDLTVVLLRSGTLPTCQSGPYMPESQPTNNATCKNPAGAQTGSFTVKRIIDRLVWLDLCKSKKHTVQQAPKREAASLALVVWTSDFYPRLKFSTMQHSLCTITPRARLLAIIQTRTCNTTWV</sequence>
<protein>
    <submittedName>
        <fullName evidence="1">Uncharacterized protein</fullName>
    </submittedName>
</protein>
<comment type="caution">
    <text evidence="1">The sequence shown here is derived from an EMBL/GenBank/DDBJ whole genome shotgun (WGS) entry which is preliminary data.</text>
</comment>